<dbReference type="CDD" id="cd12872">
    <property type="entry name" value="SPRY_Ash2"/>
    <property type="match status" value="1"/>
</dbReference>
<dbReference type="OrthoDB" id="21243at2759"/>
<dbReference type="InterPro" id="IPR013320">
    <property type="entry name" value="ConA-like_dom_sf"/>
</dbReference>
<evidence type="ECO:0000313" key="7">
    <source>
        <dbReference type="Proteomes" id="UP000245699"/>
    </source>
</evidence>
<dbReference type="Proteomes" id="UP000245699">
    <property type="component" value="Unassembled WGS sequence"/>
</dbReference>
<reference evidence="6 7" key="1">
    <citation type="journal article" date="2018" name="MBio">
        <title>Comparative Genomics Reveals the Core Gene Toolbox for the Fungus-Insect Symbiosis.</title>
        <authorList>
            <person name="Wang Y."/>
            <person name="Stata M."/>
            <person name="Wang W."/>
            <person name="Stajich J.E."/>
            <person name="White M.M."/>
            <person name="Moncalvo J.M."/>
        </authorList>
    </citation>
    <scope>NUCLEOTIDE SEQUENCE [LARGE SCALE GENOMIC DNA]</scope>
    <source>
        <strain evidence="6 7">AUS-77-4</strain>
    </source>
</reference>
<organism evidence="6 7">
    <name type="scientific">Furculomyces boomerangus</name>
    <dbReference type="NCBI Taxonomy" id="61424"/>
    <lineage>
        <taxon>Eukaryota</taxon>
        <taxon>Fungi</taxon>
        <taxon>Fungi incertae sedis</taxon>
        <taxon>Zoopagomycota</taxon>
        <taxon>Kickxellomycotina</taxon>
        <taxon>Harpellomycetes</taxon>
        <taxon>Harpellales</taxon>
        <taxon>Harpellaceae</taxon>
        <taxon>Furculomyces</taxon>
    </lineage>
</organism>
<protein>
    <recommendedName>
        <fullName evidence="5">SPRY domain-containing protein</fullName>
    </recommendedName>
</protein>
<keyword evidence="2" id="KW-0539">Nucleus</keyword>
<dbReference type="InterPro" id="IPR003877">
    <property type="entry name" value="SPRY_dom"/>
</dbReference>
<dbReference type="InterPro" id="IPR011011">
    <property type="entry name" value="Znf_FYVE_PHD"/>
</dbReference>
<dbReference type="PANTHER" id="PTHR10598:SF0">
    <property type="entry name" value="SET1_ASH2 HISTONE METHYLTRANSFERASE COMPLEX SUBUNIT ASH2"/>
    <property type="match status" value="1"/>
</dbReference>
<accession>A0A2T9XZG7</accession>
<evidence type="ECO:0000256" key="3">
    <source>
        <dbReference type="ARBA" id="ARBA00038149"/>
    </source>
</evidence>
<dbReference type="GO" id="GO:0048188">
    <property type="term" value="C:Set1C/COMPASS complex"/>
    <property type="evidence" value="ECO:0007669"/>
    <property type="project" value="InterPro"/>
</dbReference>
<dbReference type="EMBL" id="MBFT01001082">
    <property type="protein sequence ID" value="PVU85478.1"/>
    <property type="molecule type" value="Genomic_DNA"/>
</dbReference>
<dbReference type="GO" id="GO:0000976">
    <property type="term" value="F:transcription cis-regulatory region binding"/>
    <property type="evidence" value="ECO:0007669"/>
    <property type="project" value="TreeGrafter"/>
</dbReference>
<dbReference type="SMART" id="SM00449">
    <property type="entry name" value="SPRY"/>
    <property type="match status" value="1"/>
</dbReference>
<feature type="domain" description="SPRY" evidence="5">
    <location>
        <begin position="426"/>
        <end position="606"/>
    </location>
</feature>
<evidence type="ECO:0000256" key="1">
    <source>
        <dbReference type="ARBA" id="ARBA00004123"/>
    </source>
</evidence>
<dbReference type="InterPro" id="IPR043136">
    <property type="entry name" value="B30.2/SPRY_sf"/>
</dbReference>
<dbReference type="SUPFAM" id="SSF57903">
    <property type="entry name" value="FYVE/PHD zinc finger"/>
    <property type="match status" value="1"/>
</dbReference>
<dbReference type="PANTHER" id="PTHR10598">
    <property type="entry name" value="SET1/ASH2 HISTONE METHYLTRANSFERASE COMPLEX SUBUNIT ASH2"/>
    <property type="match status" value="1"/>
</dbReference>
<feature type="region of interest" description="Disordered" evidence="4">
    <location>
        <begin position="136"/>
        <end position="159"/>
    </location>
</feature>
<comment type="caution">
    <text evidence="6">The sequence shown here is derived from an EMBL/GenBank/DDBJ whole genome shotgun (WGS) entry which is preliminary data.</text>
</comment>
<comment type="similarity">
    <text evidence="3">Belongs to the cclA family.</text>
</comment>
<evidence type="ECO:0000256" key="4">
    <source>
        <dbReference type="SAM" id="MobiDB-lite"/>
    </source>
</evidence>
<dbReference type="InterPro" id="IPR037353">
    <property type="entry name" value="ASH2"/>
</dbReference>
<evidence type="ECO:0000256" key="2">
    <source>
        <dbReference type="ARBA" id="ARBA00023242"/>
    </source>
</evidence>
<name>A0A2T9XZG7_9FUNG</name>
<sequence>MNSTEQNGDLELTKPKKVEGEIEAVDAQSDSSNYDSAAQKEKNSKKTVLVNKCRYCELSSAESLKTVTCASCGYRCHIDCIKCIEGMQDKILVGDDFFYFNCKECTNGKEKFKRFHLSWVDVVHITLFNLTHGTPNVPEGAGDKNNKDNQQFSSVEQGPQTYDDGRVYFHYKADVARFIDRNWSYFWNKARGETWINSASSALSTNSTENVVDDGRFESGKAKYNKNGMWALTDDARFPSSYDFAQNQQRSRSIMYDIASDGTLIPLNELRTGSGNISGTTNGGAGLLSSSGKKRRRTDQSMTKTLSKVKKQKQRTSQTNLKQLLSNKSGGKSNKGKGTNSADDANEQRSHKRPGRFLDNYSYINPLTLEWSVKMWPDLDNPAGPPIMQTEATHSAPQFRFEGERNCVLWNDKGYRVAKGSHGVVTGTYYYEAKILEPLKPNWNLRIGWAQISADLQAPCGFDHYSYSMRMYPPTKFHGSVGHMYGEALEVGDTLGVLIQLPESLDQESQEDINGRRWDPLTIYKAFGYSQPKDVMPPSIEDSNMEGYEGPGMIPPVPIVQESEIAYFKNGKSMGKAFRGLYLGKYYPAISSYMGGKVKVNFGRNKGGEDMGFEYKPPEMWGERKVHAMGELEVGEPEQKQEEKDVELCSGCGVLSAVSGGDLGGRTGSETPYWGKSRGPLCREEKEITEKYAIYVNYAPTCSPLFMRASYSPATCLTFLLNKTLCFKHWLILWSSLNPLHLIAIPRPPLLTRLPFPIFNTSLSSSFLLELSANSYLVFIIGKSKNELPIVATKNGIPTNTNGYLLASLCRSITFLLSINRFF</sequence>
<keyword evidence="7" id="KW-1185">Reference proteome</keyword>
<feature type="compositionally biased region" description="Low complexity" evidence="4">
    <location>
        <begin position="326"/>
        <end position="341"/>
    </location>
</feature>
<gene>
    <name evidence="6" type="ORF">BB559_007004</name>
</gene>
<comment type="subcellular location">
    <subcellularLocation>
        <location evidence="1">Nucleus</location>
    </subcellularLocation>
</comment>
<dbReference type="SUPFAM" id="SSF49899">
    <property type="entry name" value="Concanavalin A-like lectins/glucanases"/>
    <property type="match status" value="1"/>
</dbReference>
<feature type="compositionally biased region" description="Polar residues" evidence="4">
    <location>
        <begin position="315"/>
        <end position="325"/>
    </location>
</feature>
<dbReference type="Gene3D" id="3.90.980.20">
    <property type="match status" value="1"/>
</dbReference>
<dbReference type="Gene3D" id="2.60.120.920">
    <property type="match status" value="1"/>
</dbReference>
<dbReference type="STRING" id="61424.A0A2T9XZG7"/>
<dbReference type="AlphaFoldDB" id="A0A2T9XZG7"/>
<feature type="compositionally biased region" description="Polar residues" evidence="4">
    <location>
        <begin position="148"/>
        <end position="159"/>
    </location>
</feature>
<proteinExistence type="inferred from homology"/>
<evidence type="ECO:0000313" key="6">
    <source>
        <dbReference type="EMBL" id="PVU85478.1"/>
    </source>
</evidence>
<feature type="region of interest" description="Disordered" evidence="4">
    <location>
        <begin position="273"/>
        <end position="357"/>
    </location>
</feature>
<evidence type="ECO:0000259" key="5">
    <source>
        <dbReference type="SMART" id="SM00449"/>
    </source>
</evidence>